<evidence type="ECO:0000256" key="2">
    <source>
        <dbReference type="ARBA" id="ARBA00022630"/>
    </source>
</evidence>
<dbReference type="PANTHER" id="PTHR45968:SF19">
    <property type="entry name" value="GLUCOSE-METHANOL-CHOLINE (GMC) OXIDOREDUCTASE FAMILY PROTEIN"/>
    <property type="match status" value="1"/>
</dbReference>
<dbReference type="Gene3D" id="3.30.410.40">
    <property type="match status" value="1"/>
</dbReference>
<dbReference type="InterPro" id="IPR051871">
    <property type="entry name" value="GMC_Oxidoreductase-Related"/>
</dbReference>
<evidence type="ECO:0000256" key="1">
    <source>
        <dbReference type="ARBA" id="ARBA00001974"/>
    </source>
</evidence>
<dbReference type="PANTHER" id="PTHR45968">
    <property type="entry name" value="OSJNBA0019K04.7 PROTEIN"/>
    <property type="match status" value="1"/>
</dbReference>
<dbReference type="SUPFAM" id="SSF54373">
    <property type="entry name" value="FAD-linked reductases, C-terminal domain"/>
    <property type="match status" value="1"/>
</dbReference>
<evidence type="ECO:0000313" key="4">
    <source>
        <dbReference type="EMBL" id="GMH01730.1"/>
    </source>
</evidence>
<reference evidence="4" key="1">
    <citation type="submission" date="2023-05" db="EMBL/GenBank/DDBJ databases">
        <title>Nepenthes gracilis genome sequencing.</title>
        <authorList>
            <person name="Fukushima K."/>
        </authorList>
    </citation>
    <scope>NUCLEOTIDE SEQUENCE</scope>
    <source>
        <strain evidence="4">SING2019-196</strain>
    </source>
</reference>
<accession>A0AAD3RZR1</accession>
<dbReference type="Proteomes" id="UP001279734">
    <property type="component" value="Unassembled WGS sequence"/>
</dbReference>
<evidence type="ECO:0000256" key="3">
    <source>
        <dbReference type="ARBA" id="ARBA00022827"/>
    </source>
</evidence>
<organism evidence="4 5">
    <name type="scientific">Nepenthes gracilis</name>
    <name type="common">Slender pitcher plant</name>
    <dbReference type="NCBI Taxonomy" id="150966"/>
    <lineage>
        <taxon>Eukaryota</taxon>
        <taxon>Viridiplantae</taxon>
        <taxon>Streptophyta</taxon>
        <taxon>Embryophyta</taxon>
        <taxon>Tracheophyta</taxon>
        <taxon>Spermatophyta</taxon>
        <taxon>Magnoliopsida</taxon>
        <taxon>eudicotyledons</taxon>
        <taxon>Gunneridae</taxon>
        <taxon>Pentapetalae</taxon>
        <taxon>Caryophyllales</taxon>
        <taxon>Nepenthaceae</taxon>
        <taxon>Nepenthes</taxon>
    </lineage>
</organism>
<comment type="caution">
    <text evidence="4">The sequence shown here is derived from an EMBL/GenBank/DDBJ whole genome shotgun (WGS) entry which is preliminary data.</text>
</comment>
<name>A0AAD3RZR1_NEPGR</name>
<dbReference type="EMBL" id="BSYO01000003">
    <property type="protein sequence ID" value="GMH01730.1"/>
    <property type="molecule type" value="Genomic_DNA"/>
</dbReference>
<proteinExistence type="predicted"/>
<keyword evidence="2" id="KW-0285">Flavoprotein</keyword>
<evidence type="ECO:0000313" key="5">
    <source>
        <dbReference type="Proteomes" id="UP001279734"/>
    </source>
</evidence>
<sequence length="135" mass="15391">MLFLKLSSSLQWIYVRKRQRDKGDKQRASGVQFIKSNGSRKQAYNVYIKKPKQSSSPGDVILSAGALGSKLELNNTDSRENRLVRLNYLKEEKDIVICVKMLHQVQQLVRSESLTLFLGNDSVPSTEDEARKYGK</sequence>
<dbReference type="AlphaFoldDB" id="A0AAD3RZR1"/>
<gene>
    <name evidence="4" type="ORF">Nepgr_003569</name>
</gene>
<protein>
    <submittedName>
        <fullName evidence="4">Uncharacterized protein</fullName>
    </submittedName>
</protein>
<comment type="cofactor">
    <cofactor evidence="1">
        <name>FAD</name>
        <dbReference type="ChEBI" id="CHEBI:57692"/>
    </cofactor>
</comment>
<keyword evidence="3" id="KW-0274">FAD</keyword>
<keyword evidence="5" id="KW-1185">Reference proteome</keyword>